<dbReference type="NCBIfam" id="TIGR03519">
    <property type="entry name" value="T9SS_PorP_fam"/>
    <property type="match status" value="1"/>
</dbReference>
<dbReference type="Pfam" id="PF11751">
    <property type="entry name" value="PorP_SprF"/>
    <property type="match status" value="1"/>
</dbReference>
<keyword evidence="3" id="KW-1185">Reference proteome</keyword>
<name>A0A315ZA59_SEDFL</name>
<protein>
    <submittedName>
        <fullName evidence="2">Type IX secretion system PorP/SprF family membrane protein</fullName>
    </submittedName>
</protein>
<dbReference type="OrthoDB" id="1186563at2"/>
<dbReference type="AlphaFoldDB" id="A0A315ZA59"/>
<organism evidence="2 3">
    <name type="scientific">Sediminitomix flava</name>
    <dbReference type="NCBI Taxonomy" id="379075"/>
    <lineage>
        <taxon>Bacteria</taxon>
        <taxon>Pseudomonadati</taxon>
        <taxon>Bacteroidota</taxon>
        <taxon>Cytophagia</taxon>
        <taxon>Cytophagales</taxon>
        <taxon>Flammeovirgaceae</taxon>
        <taxon>Sediminitomix</taxon>
    </lineage>
</organism>
<gene>
    <name evidence="2" type="ORF">BC781_103309</name>
</gene>
<comment type="caution">
    <text evidence="2">The sequence shown here is derived from an EMBL/GenBank/DDBJ whole genome shotgun (WGS) entry which is preliminary data.</text>
</comment>
<dbReference type="EMBL" id="QGDO01000003">
    <property type="protein sequence ID" value="PWJ42059.1"/>
    <property type="molecule type" value="Genomic_DNA"/>
</dbReference>
<evidence type="ECO:0000313" key="2">
    <source>
        <dbReference type="EMBL" id="PWJ42059.1"/>
    </source>
</evidence>
<evidence type="ECO:0000313" key="3">
    <source>
        <dbReference type="Proteomes" id="UP000245535"/>
    </source>
</evidence>
<reference evidence="2 3" key="1">
    <citation type="submission" date="2018-03" db="EMBL/GenBank/DDBJ databases">
        <title>Genomic Encyclopedia of Archaeal and Bacterial Type Strains, Phase II (KMG-II): from individual species to whole genera.</title>
        <authorList>
            <person name="Goeker M."/>
        </authorList>
    </citation>
    <scope>NUCLEOTIDE SEQUENCE [LARGE SCALE GENOMIC DNA]</scope>
    <source>
        <strain evidence="2 3">DSM 28229</strain>
    </source>
</reference>
<dbReference type="Proteomes" id="UP000245535">
    <property type="component" value="Unassembled WGS sequence"/>
</dbReference>
<accession>A0A315ZA59</accession>
<feature type="region of interest" description="Disordered" evidence="1">
    <location>
        <begin position="340"/>
        <end position="362"/>
    </location>
</feature>
<dbReference type="InterPro" id="IPR019861">
    <property type="entry name" value="PorP/SprF_Bacteroidetes"/>
</dbReference>
<dbReference type="RefSeq" id="WP_109618664.1">
    <property type="nucleotide sequence ID" value="NZ_QGDO01000003.1"/>
</dbReference>
<evidence type="ECO:0000256" key="1">
    <source>
        <dbReference type="SAM" id="MobiDB-lite"/>
    </source>
</evidence>
<proteinExistence type="predicted"/>
<sequence length="362" mass="40847">MKPKYTSSLVLASFIILLLFSNLEIKAQDSHFTQFYAIPTNLNPAFAGNTKQGRLTAIYRNQWPNLESNYITYAAAYDHYFPSFNSGIGVLFKRDEQGASIGTPLANTEVQANYAYHAQLNNKFGMFFGLNVGITQRQIDYSRLLLVDQVDDDGSGTINPPNESFQTGSKFYPDISFGYLFFGKNFWTGFSLFHLNQPNIAVIDGTGDDILPTRLSIHGGYLFHLGWTGRRSMIKDYNDKILTPVFEYRRQRRTQQLSLGAYFLMKPLLIGMWYRGVPIIESAEESGINQDAISGMIGFKIKSVNIAYSYDYTISSLTNEGRGSHEISFSFDIPRNSDFGNKKKSDKPGVSTLQCPTPWVNE</sequence>